<feature type="signal peptide" evidence="1">
    <location>
        <begin position="1"/>
        <end position="20"/>
    </location>
</feature>
<protein>
    <recommendedName>
        <fullName evidence="2">DUF5777 domain-containing protein</fullName>
    </recommendedName>
</protein>
<dbReference type="Proteomes" id="UP000619238">
    <property type="component" value="Unassembled WGS sequence"/>
</dbReference>
<accession>A0ABR7QFW2</accession>
<reference evidence="3 4" key="1">
    <citation type="submission" date="2020-07" db="EMBL/GenBank/DDBJ databases">
        <title>Description of Kordia aestuariivivens sp. nov., isolated from a tidal flat.</title>
        <authorList>
            <person name="Park S."/>
            <person name="Yoon J.-H."/>
        </authorList>
    </citation>
    <scope>NUCLEOTIDE SEQUENCE [LARGE SCALE GENOMIC DNA]</scope>
    <source>
        <strain evidence="3 4">YSTF-M3</strain>
    </source>
</reference>
<proteinExistence type="predicted"/>
<sequence>MKHYFLLAIFSICSMGLLHAQDDLLDELEGDATPQTFESPAFKAMKIGNLQSTKVAAKGDFYLYVSHRFGTLDDGLSTFFGFDNANTKIQLVYGLLDGWQFGVSRESLRQTYALSTKMKLKSQSGDFPVNLVGYATVNINTQVRKDRFPFLTFDDRLSYTTQLLISRRFSNSFSLELAPSYVRQNLTLEAAQKHDQFAMGAGGRLKVSKRMSINMDYVYNFSRADNSQFKNPLTIGVDIETGGHVFQLLFSNAQSTNEPGFISNAEGDWGDGDIFFGFNIVRVF</sequence>
<evidence type="ECO:0000313" key="3">
    <source>
        <dbReference type="EMBL" id="MBC8757450.1"/>
    </source>
</evidence>
<dbReference type="Pfam" id="PF19089">
    <property type="entry name" value="DUF5777"/>
    <property type="match status" value="1"/>
</dbReference>
<dbReference type="RefSeq" id="WP_187564490.1">
    <property type="nucleotide sequence ID" value="NZ_JACGWS010000020.1"/>
</dbReference>
<feature type="chain" id="PRO_5045754065" description="DUF5777 domain-containing protein" evidence="1">
    <location>
        <begin position="21"/>
        <end position="284"/>
    </location>
</feature>
<feature type="domain" description="DUF5777" evidence="2">
    <location>
        <begin position="42"/>
        <end position="284"/>
    </location>
</feature>
<gene>
    <name evidence="3" type="ORF">H2O64_22460</name>
</gene>
<dbReference type="EMBL" id="JACGWS010000020">
    <property type="protein sequence ID" value="MBC8757450.1"/>
    <property type="molecule type" value="Genomic_DNA"/>
</dbReference>
<evidence type="ECO:0000259" key="2">
    <source>
        <dbReference type="Pfam" id="PF19089"/>
    </source>
</evidence>
<keyword evidence="1" id="KW-0732">Signal</keyword>
<evidence type="ECO:0000256" key="1">
    <source>
        <dbReference type="SAM" id="SignalP"/>
    </source>
</evidence>
<organism evidence="3 4">
    <name type="scientific">Kordia aestuariivivens</name>
    <dbReference type="NCBI Taxonomy" id="2759037"/>
    <lineage>
        <taxon>Bacteria</taxon>
        <taxon>Pseudomonadati</taxon>
        <taxon>Bacteroidota</taxon>
        <taxon>Flavobacteriia</taxon>
        <taxon>Flavobacteriales</taxon>
        <taxon>Flavobacteriaceae</taxon>
        <taxon>Kordia</taxon>
    </lineage>
</organism>
<comment type="caution">
    <text evidence="3">The sequence shown here is derived from an EMBL/GenBank/DDBJ whole genome shotgun (WGS) entry which is preliminary data.</text>
</comment>
<keyword evidence="4" id="KW-1185">Reference proteome</keyword>
<dbReference type="InterPro" id="IPR045916">
    <property type="entry name" value="DUF5777"/>
</dbReference>
<name>A0ABR7QFW2_9FLAO</name>
<evidence type="ECO:0000313" key="4">
    <source>
        <dbReference type="Proteomes" id="UP000619238"/>
    </source>
</evidence>